<keyword evidence="2 5" id="KW-0238">DNA-binding</keyword>
<feature type="region of interest" description="Disordered" evidence="7">
    <location>
        <begin position="413"/>
        <end position="478"/>
    </location>
</feature>
<dbReference type="Pfam" id="PF00046">
    <property type="entry name" value="Homeodomain"/>
    <property type="match status" value="1"/>
</dbReference>
<feature type="DNA-binding region" description="Homeobox" evidence="5">
    <location>
        <begin position="149"/>
        <end position="208"/>
    </location>
</feature>
<dbReference type="CDD" id="cd00086">
    <property type="entry name" value="homeodomain"/>
    <property type="match status" value="1"/>
</dbReference>
<reference evidence="9 10" key="1">
    <citation type="submission" date="2019-01" db="EMBL/GenBank/DDBJ databases">
        <title>Draft genome sequences of three monokaryotic isolates of the white-rot basidiomycete fungus Dichomitus squalens.</title>
        <authorList>
            <consortium name="DOE Joint Genome Institute"/>
            <person name="Lopez S.C."/>
            <person name="Andreopoulos B."/>
            <person name="Pangilinan J."/>
            <person name="Lipzen A."/>
            <person name="Riley R."/>
            <person name="Ahrendt S."/>
            <person name="Ng V."/>
            <person name="Barry K."/>
            <person name="Daum C."/>
            <person name="Grigoriev I.V."/>
            <person name="Hilden K.S."/>
            <person name="Makela M.R."/>
            <person name="de Vries R.P."/>
        </authorList>
    </citation>
    <scope>NUCLEOTIDE SEQUENCE [LARGE SCALE GENOMIC DNA]</scope>
    <source>
        <strain evidence="9 10">CBS 464.89</strain>
    </source>
</reference>
<proteinExistence type="predicted"/>
<evidence type="ECO:0000256" key="3">
    <source>
        <dbReference type="ARBA" id="ARBA00023155"/>
    </source>
</evidence>
<comment type="subcellular location">
    <subcellularLocation>
        <location evidence="1 5 6">Nucleus</location>
    </subcellularLocation>
</comment>
<evidence type="ECO:0000256" key="1">
    <source>
        <dbReference type="ARBA" id="ARBA00004123"/>
    </source>
</evidence>
<dbReference type="GO" id="GO:0003677">
    <property type="term" value="F:DNA binding"/>
    <property type="evidence" value="ECO:0007669"/>
    <property type="project" value="UniProtKB-UniRule"/>
</dbReference>
<evidence type="ECO:0000313" key="9">
    <source>
        <dbReference type="EMBL" id="TBU63775.1"/>
    </source>
</evidence>
<evidence type="ECO:0000256" key="2">
    <source>
        <dbReference type="ARBA" id="ARBA00023125"/>
    </source>
</evidence>
<dbReference type="PANTHER" id="PTHR24339">
    <property type="entry name" value="HOMEOBOX PROTEIN EMX-RELATED"/>
    <property type="match status" value="1"/>
</dbReference>
<dbReference type="EMBL" id="ML145088">
    <property type="protein sequence ID" value="TBU63775.1"/>
    <property type="molecule type" value="Genomic_DNA"/>
</dbReference>
<dbReference type="InterPro" id="IPR001356">
    <property type="entry name" value="HD"/>
</dbReference>
<dbReference type="Gene3D" id="1.10.10.60">
    <property type="entry name" value="Homeodomain-like"/>
    <property type="match status" value="1"/>
</dbReference>
<name>A0A4Q9Q8J0_9APHY</name>
<dbReference type="AlphaFoldDB" id="A0A4Q9Q8J0"/>
<evidence type="ECO:0000313" key="10">
    <source>
        <dbReference type="Proteomes" id="UP000292082"/>
    </source>
</evidence>
<dbReference type="InterPro" id="IPR009057">
    <property type="entry name" value="Homeodomain-like_sf"/>
</dbReference>
<dbReference type="STRING" id="114155.A0A4Q9Q8J0"/>
<dbReference type="SMART" id="SM00389">
    <property type="entry name" value="HOX"/>
    <property type="match status" value="1"/>
</dbReference>
<dbReference type="InterPro" id="IPR050877">
    <property type="entry name" value="EMX-VAX-Noto_Homeobox_TFs"/>
</dbReference>
<feature type="compositionally biased region" description="Low complexity" evidence="7">
    <location>
        <begin position="446"/>
        <end position="478"/>
    </location>
</feature>
<feature type="compositionally biased region" description="Basic residues" evidence="7">
    <location>
        <begin position="427"/>
        <end position="443"/>
    </location>
</feature>
<evidence type="ECO:0000256" key="6">
    <source>
        <dbReference type="RuleBase" id="RU000682"/>
    </source>
</evidence>
<evidence type="ECO:0000259" key="8">
    <source>
        <dbReference type="PROSITE" id="PS50071"/>
    </source>
</evidence>
<dbReference type="Proteomes" id="UP000292082">
    <property type="component" value="Unassembled WGS sequence"/>
</dbReference>
<dbReference type="GO" id="GO:0005634">
    <property type="term" value="C:nucleus"/>
    <property type="evidence" value="ECO:0007669"/>
    <property type="project" value="UniProtKB-SubCell"/>
</dbReference>
<evidence type="ECO:0000256" key="5">
    <source>
        <dbReference type="PROSITE-ProRule" id="PRU00108"/>
    </source>
</evidence>
<keyword evidence="10" id="KW-1185">Reference proteome</keyword>
<dbReference type="SUPFAM" id="SSF46689">
    <property type="entry name" value="Homeodomain-like"/>
    <property type="match status" value="1"/>
</dbReference>
<dbReference type="PROSITE" id="PS50071">
    <property type="entry name" value="HOMEOBOX_2"/>
    <property type="match status" value="1"/>
</dbReference>
<feature type="domain" description="Homeobox" evidence="8">
    <location>
        <begin position="147"/>
        <end position="207"/>
    </location>
</feature>
<keyword evidence="3 5" id="KW-0371">Homeobox</keyword>
<protein>
    <recommendedName>
        <fullName evidence="8">Homeobox domain-containing protein</fullName>
    </recommendedName>
</protein>
<accession>A0A4Q9Q8J0</accession>
<gene>
    <name evidence="9" type="ORF">BD310DRAFT_915887</name>
</gene>
<sequence>MSALHTDVLRRILSAAQSGARRYASHAQPIRPVMPSLPITDLCLPLPEPVTPRLVAMGVDEPSSERISSSMMRIALLFKENLDADFRRRCATLRTQAHCLQDPRFLSILSLNYHAVFSKAIDNWTSYILEDFTPRLLKARQLQQDSIAHRSRRRPFNHSAVPALERFFERNAFPSRLEKYDLASTFNMSYRQIDVWFQNHRTRYRKEGRELRHPIGHNALVDEFEKSVIDVLLPTESLDGDHGDAGGDTDSIQSALSSSVNKLQSAFHLAAPAHAFPSPYPPLCSYDPFPATPEKRGLALPWLRSPQSQSPHTDIPVTVDQLIASFAQLTITDETSSSPSCSPGASIRHRSHAYALGFAIACSRAPHPSLIRRPKRGSRVTCSPGRLAATCKTSNGDSPLQSPVAMDSICQHKPRPRAPIVSSSASSRKKCALPRRVPKHPPLRRTSCTSIAQSASSTSSRANSFTSSTSSSSSISDSEFPLLTPELRPLAMPINDFVPTLTDLEVTCGDPSFIQALDPLSAADLRCSSSLRAYSLESKMLSHNDIASGCVAVA</sequence>
<evidence type="ECO:0000256" key="4">
    <source>
        <dbReference type="ARBA" id="ARBA00023242"/>
    </source>
</evidence>
<keyword evidence="4 5" id="KW-0539">Nucleus</keyword>
<organism evidence="9 10">
    <name type="scientific">Dichomitus squalens</name>
    <dbReference type="NCBI Taxonomy" id="114155"/>
    <lineage>
        <taxon>Eukaryota</taxon>
        <taxon>Fungi</taxon>
        <taxon>Dikarya</taxon>
        <taxon>Basidiomycota</taxon>
        <taxon>Agaricomycotina</taxon>
        <taxon>Agaricomycetes</taxon>
        <taxon>Polyporales</taxon>
        <taxon>Polyporaceae</taxon>
        <taxon>Dichomitus</taxon>
    </lineage>
</organism>
<evidence type="ECO:0000256" key="7">
    <source>
        <dbReference type="SAM" id="MobiDB-lite"/>
    </source>
</evidence>